<protein>
    <recommendedName>
        <fullName evidence="1">Cdc37 N-terminal domain-containing protein</fullName>
    </recommendedName>
</protein>
<dbReference type="GO" id="GO:0019901">
    <property type="term" value="F:protein kinase binding"/>
    <property type="evidence" value="ECO:0007669"/>
    <property type="project" value="InterPro"/>
</dbReference>
<organism evidence="2 3">
    <name type="scientific">Spraguea lophii (strain 42_110)</name>
    <name type="common">Microsporidian parasite</name>
    <dbReference type="NCBI Taxonomy" id="1358809"/>
    <lineage>
        <taxon>Eukaryota</taxon>
        <taxon>Fungi</taxon>
        <taxon>Fungi incertae sedis</taxon>
        <taxon>Microsporidia</taxon>
        <taxon>Spragueidae</taxon>
        <taxon>Spraguea</taxon>
    </lineage>
</organism>
<dbReference type="VEuPathDB" id="MicrosporidiaDB:SLOPH_1744"/>
<dbReference type="AlphaFoldDB" id="S7W8I8"/>
<dbReference type="Proteomes" id="UP000014978">
    <property type="component" value="Unassembled WGS sequence"/>
</dbReference>
<dbReference type="Pfam" id="PF03234">
    <property type="entry name" value="CDC37_N"/>
    <property type="match status" value="1"/>
</dbReference>
<evidence type="ECO:0000259" key="1">
    <source>
        <dbReference type="Pfam" id="PF03234"/>
    </source>
</evidence>
<dbReference type="HOGENOM" id="CLU_113437_0_0_1"/>
<dbReference type="STRING" id="1358809.S7W8I8"/>
<sequence length="239" mass="28423">MEPKHLDNLTFTSDSEEEIHPNIDKRSYLRWKRMQRNMEKEQMRNKVKELECLEQTEEIKSEIKKLRETIEPIRDYIETEGNKNVSDISNKENNNVNNKVVYENTDINKENKSSNTTETIITQKNDEEVDYAKIIIYFVENNNIKTMIDFLDNNDIDIHTLYDNILYNLSENIKSGYTEASKALARIAYYLKYGIGQGRGFLKKLELSMRNKKYKESIEKDIDIYYNEVVDVIINKKYE</sequence>
<evidence type="ECO:0000313" key="2">
    <source>
        <dbReference type="EMBL" id="EPR79171.1"/>
    </source>
</evidence>
<dbReference type="InterPro" id="IPR013855">
    <property type="entry name" value="Cdc37_N_dom"/>
</dbReference>
<gene>
    <name evidence="2" type="ORF">SLOPH_1744</name>
</gene>
<dbReference type="EMBL" id="ATCN01000370">
    <property type="protein sequence ID" value="EPR79171.1"/>
    <property type="molecule type" value="Genomic_DNA"/>
</dbReference>
<feature type="domain" description="Cdc37 N-terminal" evidence="1">
    <location>
        <begin position="6"/>
        <end position="120"/>
    </location>
</feature>
<dbReference type="OrthoDB" id="440202at2759"/>
<keyword evidence="3" id="KW-1185">Reference proteome</keyword>
<accession>S7W8I8</accession>
<dbReference type="OMA" id="CRKYYED"/>
<name>S7W8I8_SPRLO</name>
<evidence type="ECO:0000313" key="3">
    <source>
        <dbReference type="Proteomes" id="UP000014978"/>
    </source>
</evidence>
<comment type="caution">
    <text evidence="2">The sequence shown here is derived from an EMBL/GenBank/DDBJ whole genome shotgun (WGS) entry which is preliminary data.</text>
</comment>
<dbReference type="InParanoid" id="S7W8I8"/>
<reference evidence="3" key="1">
    <citation type="journal article" date="2013" name="PLoS Genet.">
        <title>The genome of Spraguea lophii and the basis of host-microsporidian interactions.</title>
        <authorList>
            <person name="Campbell S.E."/>
            <person name="Williams T.A."/>
            <person name="Yousuf A."/>
            <person name="Soanes D.M."/>
            <person name="Paszkiewicz K.H."/>
            <person name="Williams B.A.P."/>
        </authorList>
    </citation>
    <scope>NUCLEOTIDE SEQUENCE [LARGE SCALE GENOMIC DNA]</scope>
    <source>
        <strain evidence="3">42_110</strain>
    </source>
</reference>
<proteinExistence type="predicted"/>